<dbReference type="SMART" id="SM00382">
    <property type="entry name" value="AAA"/>
    <property type="match status" value="1"/>
</dbReference>
<proteinExistence type="inferred from homology"/>
<reference evidence="6" key="1">
    <citation type="submission" date="2016-10" db="EMBL/GenBank/DDBJ databases">
        <authorList>
            <person name="Varghese N."/>
            <person name="Submissions S."/>
        </authorList>
    </citation>
    <scope>NUCLEOTIDE SEQUENCE [LARGE SCALE GENOMIC DNA]</scope>
    <source>
        <strain evidence="6">Nm71</strain>
    </source>
</reference>
<dbReference type="Pfam" id="PF00004">
    <property type="entry name" value="AAA"/>
    <property type="match status" value="1"/>
</dbReference>
<feature type="domain" description="AAA+ ATPase" evidence="4">
    <location>
        <begin position="257"/>
        <end position="389"/>
    </location>
</feature>
<dbReference type="EMBL" id="FOIA01000002">
    <property type="protein sequence ID" value="SES70479.1"/>
    <property type="molecule type" value="Genomic_DNA"/>
</dbReference>
<evidence type="ECO:0000313" key="6">
    <source>
        <dbReference type="Proteomes" id="UP000199345"/>
    </source>
</evidence>
<accession>A0A1H9YN48</accession>
<organism evidence="5 6">
    <name type="scientific">Nitrosomonas marina</name>
    <dbReference type="NCBI Taxonomy" id="917"/>
    <lineage>
        <taxon>Bacteria</taxon>
        <taxon>Pseudomonadati</taxon>
        <taxon>Pseudomonadota</taxon>
        <taxon>Betaproteobacteria</taxon>
        <taxon>Nitrosomonadales</taxon>
        <taxon>Nitrosomonadaceae</taxon>
        <taxon>Nitrosomonas</taxon>
    </lineage>
</organism>
<dbReference type="InterPro" id="IPR027417">
    <property type="entry name" value="P-loop_NTPase"/>
</dbReference>
<dbReference type="GO" id="GO:0005524">
    <property type="term" value="F:ATP binding"/>
    <property type="evidence" value="ECO:0007669"/>
    <property type="project" value="UniProtKB-KW"/>
</dbReference>
<evidence type="ECO:0000256" key="2">
    <source>
        <dbReference type="ARBA" id="ARBA00022741"/>
    </source>
</evidence>
<protein>
    <submittedName>
        <fullName evidence="5">ATPase family associated with various cellular activities (AAA)</fullName>
    </submittedName>
</protein>
<comment type="similarity">
    <text evidence="1">Belongs to the AAA ATPase family.</text>
</comment>
<keyword evidence="3" id="KW-0067">ATP-binding</keyword>
<gene>
    <name evidence="5" type="ORF">SAMN05216326_10283</name>
</gene>
<keyword evidence="6" id="KW-1185">Reference proteome</keyword>
<dbReference type="Proteomes" id="UP000199345">
    <property type="component" value="Unassembled WGS sequence"/>
</dbReference>
<dbReference type="GO" id="GO:0016887">
    <property type="term" value="F:ATP hydrolysis activity"/>
    <property type="evidence" value="ECO:0007669"/>
    <property type="project" value="InterPro"/>
</dbReference>
<dbReference type="InterPro" id="IPR050221">
    <property type="entry name" value="26S_Proteasome_ATPase"/>
</dbReference>
<dbReference type="SUPFAM" id="SSF52540">
    <property type="entry name" value="P-loop containing nucleoside triphosphate hydrolases"/>
    <property type="match status" value="1"/>
</dbReference>
<evidence type="ECO:0000313" key="5">
    <source>
        <dbReference type="EMBL" id="SES70479.1"/>
    </source>
</evidence>
<name>A0A1H9YN48_9PROT</name>
<evidence type="ECO:0000256" key="3">
    <source>
        <dbReference type="ARBA" id="ARBA00022840"/>
    </source>
</evidence>
<evidence type="ECO:0000256" key="1">
    <source>
        <dbReference type="ARBA" id="ARBA00006914"/>
    </source>
</evidence>
<keyword evidence="2" id="KW-0547">Nucleotide-binding</keyword>
<dbReference type="InterPro" id="IPR003593">
    <property type="entry name" value="AAA+_ATPase"/>
</dbReference>
<dbReference type="InterPro" id="IPR003959">
    <property type="entry name" value="ATPase_AAA_core"/>
</dbReference>
<dbReference type="AlphaFoldDB" id="A0A1H9YN48"/>
<dbReference type="Gene3D" id="3.40.50.300">
    <property type="entry name" value="P-loop containing nucleotide triphosphate hydrolases"/>
    <property type="match status" value="1"/>
</dbReference>
<sequence length="466" mass="52471">MDDTGDSGCLAISMETSLSMSNKLNAESLEREVKWFKAVVKARFDLYFGRETDIDEIYAISAPDLSADQSEFAQIIRETGMGFEERLIVILALLPHLQPQALDFFMMSNQDLARGFTEFGGWRGKFHSGFLPTCETAVFLLAGEDLSTRFDVLQLFQADHSLSKKGIIKIAQVANGEPFLSAALTITAEYLGRMTTGKNQKPDYTMHFPAKLITTSLTWQDLVLSTEVMDEIENINAWLQHSAKILQQWDLGRNIKPGYRVLFYGPPGTGKTLTATLIGKAADIDVYRIDLSMVVSKYIGETEKNLANVFDQAGNKRWILFFDEADALFGKRTQTSNANDRYANQEIAYLLQRIEDYPGIVILATNQKTNMDEAFARRFQTSVHFALPDGEQRLRLWQGMFTGNSRLSENVDLNELADKYILSGGGITNAVRYAAIQAVRMNRETIFHDDLINGVRKELLKEGRTQ</sequence>
<dbReference type="CDD" id="cd19481">
    <property type="entry name" value="RecA-like_protease"/>
    <property type="match status" value="1"/>
</dbReference>
<evidence type="ECO:0000259" key="4">
    <source>
        <dbReference type="SMART" id="SM00382"/>
    </source>
</evidence>
<dbReference type="PANTHER" id="PTHR23073">
    <property type="entry name" value="26S PROTEASOME REGULATORY SUBUNIT"/>
    <property type="match status" value="1"/>
</dbReference>